<evidence type="ECO:0000259" key="2">
    <source>
        <dbReference type="PROSITE" id="PS50011"/>
    </source>
</evidence>
<dbReference type="AlphaFoldDB" id="A0AAV1SWK6"/>
<dbReference type="Pfam" id="PF07714">
    <property type="entry name" value="PK_Tyr_Ser-Thr"/>
    <property type="match status" value="1"/>
</dbReference>
<dbReference type="InterPro" id="IPR001245">
    <property type="entry name" value="Ser-Thr/Tyr_kinase_cat_dom"/>
</dbReference>
<dbReference type="PIRSF" id="PIRSF000654">
    <property type="entry name" value="Integrin-linked_kinase"/>
    <property type="match status" value="1"/>
</dbReference>
<proteinExistence type="predicted"/>
<organism evidence="3 4">
    <name type="scientific">Dovyalis caffra</name>
    <dbReference type="NCBI Taxonomy" id="77055"/>
    <lineage>
        <taxon>Eukaryota</taxon>
        <taxon>Viridiplantae</taxon>
        <taxon>Streptophyta</taxon>
        <taxon>Embryophyta</taxon>
        <taxon>Tracheophyta</taxon>
        <taxon>Spermatophyta</taxon>
        <taxon>Magnoliopsida</taxon>
        <taxon>eudicotyledons</taxon>
        <taxon>Gunneridae</taxon>
        <taxon>Pentapetalae</taxon>
        <taxon>rosids</taxon>
        <taxon>fabids</taxon>
        <taxon>Malpighiales</taxon>
        <taxon>Salicaceae</taxon>
        <taxon>Flacourtieae</taxon>
        <taxon>Dovyalis</taxon>
    </lineage>
</organism>
<feature type="compositionally biased region" description="Polar residues" evidence="1">
    <location>
        <begin position="287"/>
        <end position="300"/>
    </location>
</feature>
<evidence type="ECO:0000256" key="1">
    <source>
        <dbReference type="SAM" id="MobiDB-lite"/>
    </source>
</evidence>
<evidence type="ECO:0000313" key="4">
    <source>
        <dbReference type="Proteomes" id="UP001314170"/>
    </source>
</evidence>
<gene>
    <name evidence="3" type="ORF">DCAF_LOCUS27302</name>
</gene>
<feature type="domain" description="Protein kinase" evidence="2">
    <location>
        <begin position="1"/>
        <end position="272"/>
    </location>
</feature>
<comment type="caution">
    <text evidence="3">The sequence shown here is derived from an EMBL/GenBank/DDBJ whole genome shotgun (WGS) entry which is preliminary data.</text>
</comment>
<dbReference type="PROSITE" id="PS50011">
    <property type="entry name" value="PROTEIN_KINASE_DOM"/>
    <property type="match status" value="1"/>
</dbReference>
<evidence type="ECO:0000313" key="3">
    <source>
        <dbReference type="EMBL" id="CAK7357019.1"/>
    </source>
</evidence>
<dbReference type="PANTHER" id="PTHR48007:SF43">
    <property type="entry name" value="POLLEN RECEPTOR-LIKE KINASE 4"/>
    <property type="match status" value="1"/>
</dbReference>
<accession>A0AAV1SWK6</accession>
<dbReference type="GO" id="GO:0004672">
    <property type="term" value="F:protein kinase activity"/>
    <property type="evidence" value="ECO:0007669"/>
    <property type="project" value="InterPro"/>
</dbReference>
<keyword evidence="4" id="KW-1185">Reference proteome</keyword>
<dbReference type="Gene3D" id="1.10.510.10">
    <property type="entry name" value="Transferase(Phosphotransferase) domain 1"/>
    <property type="match status" value="1"/>
</dbReference>
<dbReference type="EMBL" id="CAWUPB010001197">
    <property type="protein sequence ID" value="CAK7357019.1"/>
    <property type="molecule type" value="Genomic_DNA"/>
</dbReference>
<reference evidence="3 4" key="1">
    <citation type="submission" date="2024-01" db="EMBL/GenBank/DDBJ databases">
        <authorList>
            <person name="Waweru B."/>
        </authorList>
    </citation>
    <scope>NUCLEOTIDE SEQUENCE [LARGE SCALE GENOMIC DNA]</scope>
</reference>
<dbReference type="Proteomes" id="UP001314170">
    <property type="component" value="Unassembled WGS sequence"/>
</dbReference>
<dbReference type="Gene3D" id="3.30.200.20">
    <property type="entry name" value="Phosphorylase Kinase, domain 1"/>
    <property type="match status" value="1"/>
</dbReference>
<sequence length="300" mass="33659">MDSGEAVVVKRMSDLKPLSSVEFTRQLHIIAHQKHPNLLPLLAYYYSKEEKLLVYKYAENGNLFNRIHVYIVLSDIMRSNNTGSRGRDRIPFRWNARLSVARGIARALEHLHFNVKSQSSVPHGNLKSTNVLLDSNEMVLISDYGLSSLIAQPIAAQRLIAYKSPEFQSSKKVSKKSDVWSYGCLLLELLTGKLSVYSAPPGMNGVDLCSWVSRAVREEWTAEIFDIEIAVQRSACSGMLKLLQIAIRCCSKSPDNRPEMTEVVREVENTRVVESEEEDLSVDPSLTDESISTGASLNEQ</sequence>
<feature type="region of interest" description="Disordered" evidence="1">
    <location>
        <begin position="267"/>
        <end position="300"/>
    </location>
</feature>
<protein>
    <recommendedName>
        <fullName evidence="2">Protein kinase domain-containing protein</fullName>
    </recommendedName>
</protein>
<dbReference type="InterPro" id="IPR011009">
    <property type="entry name" value="Kinase-like_dom_sf"/>
</dbReference>
<dbReference type="SUPFAM" id="SSF56112">
    <property type="entry name" value="Protein kinase-like (PK-like)"/>
    <property type="match status" value="1"/>
</dbReference>
<dbReference type="PANTHER" id="PTHR48007">
    <property type="entry name" value="LEUCINE-RICH REPEAT RECEPTOR-LIKE PROTEIN KINASE PXC1"/>
    <property type="match status" value="1"/>
</dbReference>
<dbReference type="GO" id="GO:0005524">
    <property type="term" value="F:ATP binding"/>
    <property type="evidence" value="ECO:0007669"/>
    <property type="project" value="InterPro"/>
</dbReference>
<dbReference type="InterPro" id="IPR000719">
    <property type="entry name" value="Prot_kinase_dom"/>
</dbReference>
<name>A0AAV1SWK6_9ROSI</name>
<dbReference type="InterPro" id="IPR046959">
    <property type="entry name" value="PRK1-6/SRF4-like"/>
</dbReference>